<keyword evidence="1 6" id="KW-0808">Transferase</keyword>
<keyword evidence="6" id="KW-0067">ATP-binding</keyword>
<keyword evidence="6" id="KW-0963">Cytoplasm</keyword>
<evidence type="ECO:0000313" key="7">
    <source>
        <dbReference type="EMBL" id="XAM18923.1"/>
    </source>
</evidence>
<feature type="binding site" evidence="6">
    <location>
        <position position="215"/>
    </location>
    <ligand>
        <name>NAD(+)</name>
        <dbReference type="ChEBI" id="CHEBI:57540"/>
    </ligand>
</feature>
<dbReference type="Pfam" id="PF20143">
    <property type="entry name" value="NAD_kinase_C"/>
    <property type="match status" value="1"/>
</dbReference>
<keyword evidence="4 6" id="KW-0520">NAD</keyword>
<feature type="active site" description="Proton acceptor" evidence="6">
    <location>
        <position position="73"/>
    </location>
</feature>
<dbReference type="EMBL" id="CP145316">
    <property type="protein sequence ID" value="XAM18923.1"/>
    <property type="molecule type" value="Genomic_DNA"/>
</dbReference>
<sequence length="291" mass="32487">MNKLNPPLQKVGIVLRPSSPELKGVFLQVCEELNNAGIEVSLESISGGMIELLGRDFSYIATQCDALFSLGGDGTLISMLRRAFEYRLPCMGINTGRLGFLTAIMPDSLKSFIPNLKSGDYTLQNHLVLQAKVYDTQTQQEAMHTFIAINEFLISKHDLSGMVSIDAHIDGKHFNTYGCDGLIIGTPTGSTAYNISAGGSVIYPYCRNILLTPIAPHSLTQCPLVLNDEFVLEFRPKQRAKLIIDGQEMIDIMPFHKVQIQALKQSAMLIYPRTRDYFNVLKEKFKWGDEY</sequence>
<evidence type="ECO:0000256" key="5">
    <source>
        <dbReference type="ARBA" id="ARBA00047925"/>
    </source>
</evidence>
<feature type="binding site" evidence="6">
    <location>
        <begin position="150"/>
        <end position="151"/>
    </location>
    <ligand>
        <name>NAD(+)</name>
        <dbReference type="ChEBI" id="CHEBI:57540"/>
    </ligand>
</feature>
<keyword evidence="3 6" id="KW-0521">NADP</keyword>
<comment type="cofactor">
    <cofactor evidence="6">
        <name>a divalent metal cation</name>
        <dbReference type="ChEBI" id="CHEBI:60240"/>
    </cofactor>
</comment>
<dbReference type="SUPFAM" id="SSF111331">
    <property type="entry name" value="NAD kinase/diacylglycerol kinase-like"/>
    <property type="match status" value="1"/>
</dbReference>
<comment type="function">
    <text evidence="6">Involved in the regulation of the intracellular balance of NAD and NADP, and is a key enzyme in the biosynthesis of NADP. Catalyzes specifically the phosphorylation on 2'-hydroxyl of the adenosine moiety of NAD to yield NADP.</text>
</comment>
<feature type="binding site" evidence="6">
    <location>
        <begin position="73"/>
        <end position="74"/>
    </location>
    <ligand>
        <name>NAD(+)</name>
        <dbReference type="ChEBI" id="CHEBI:57540"/>
    </ligand>
</feature>
<dbReference type="HAMAP" id="MF_00361">
    <property type="entry name" value="NAD_kinase"/>
    <property type="match status" value="1"/>
</dbReference>
<evidence type="ECO:0000256" key="2">
    <source>
        <dbReference type="ARBA" id="ARBA00022777"/>
    </source>
</evidence>
<comment type="similarity">
    <text evidence="6">Belongs to the NAD kinase family.</text>
</comment>
<dbReference type="EC" id="2.7.1.23" evidence="6"/>
<comment type="catalytic activity">
    <reaction evidence="5 6">
        <text>NAD(+) + ATP = ADP + NADP(+) + H(+)</text>
        <dbReference type="Rhea" id="RHEA:18629"/>
        <dbReference type="ChEBI" id="CHEBI:15378"/>
        <dbReference type="ChEBI" id="CHEBI:30616"/>
        <dbReference type="ChEBI" id="CHEBI:57540"/>
        <dbReference type="ChEBI" id="CHEBI:58349"/>
        <dbReference type="ChEBI" id="CHEBI:456216"/>
        <dbReference type="EC" id="2.7.1.23"/>
    </reaction>
</comment>
<name>A0ABZ3F6Y3_9HELI</name>
<dbReference type="InterPro" id="IPR016064">
    <property type="entry name" value="NAD/diacylglycerol_kinase_sf"/>
</dbReference>
<dbReference type="InterPro" id="IPR017437">
    <property type="entry name" value="ATP-NAD_kinase_PpnK-typ_C"/>
</dbReference>
<dbReference type="RefSeq" id="WP_300446588.1">
    <property type="nucleotide sequence ID" value="NZ_CP145316.1"/>
</dbReference>
<gene>
    <name evidence="6" type="primary">nadK</name>
    <name evidence="7" type="ORF">V3I05_04390</name>
</gene>
<feature type="binding site" evidence="6">
    <location>
        <position position="180"/>
    </location>
    <ligand>
        <name>NAD(+)</name>
        <dbReference type="ChEBI" id="CHEBI:57540"/>
    </ligand>
</feature>
<dbReference type="GO" id="GO:0016301">
    <property type="term" value="F:kinase activity"/>
    <property type="evidence" value="ECO:0007669"/>
    <property type="project" value="UniProtKB-KW"/>
</dbReference>
<evidence type="ECO:0000256" key="3">
    <source>
        <dbReference type="ARBA" id="ARBA00022857"/>
    </source>
</evidence>
<reference evidence="7 8" key="1">
    <citation type="submission" date="2024-02" db="EMBL/GenBank/DDBJ databases">
        <title>Genome and pathogenicity analysis of Helicobacter mastomyrinus isolated from mice.</title>
        <authorList>
            <person name="Zhu L."/>
        </authorList>
    </citation>
    <scope>NUCLEOTIDE SEQUENCE [LARGE SCALE GENOMIC DNA]</scope>
    <source>
        <strain evidence="7 8">Hm-17</strain>
    </source>
</reference>
<dbReference type="InterPro" id="IPR002504">
    <property type="entry name" value="NADK"/>
</dbReference>
<organism evidence="7 8">
    <name type="scientific">Helicobacter mastomyrinus</name>
    <dbReference type="NCBI Taxonomy" id="287948"/>
    <lineage>
        <taxon>Bacteria</taxon>
        <taxon>Pseudomonadati</taxon>
        <taxon>Campylobacterota</taxon>
        <taxon>Epsilonproteobacteria</taxon>
        <taxon>Campylobacterales</taxon>
        <taxon>Helicobacteraceae</taxon>
        <taxon>Helicobacter</taxon>
    </lineage>
</organism>
<protein>
    <recommendedName>
        <fullName evidence="6">NAD kinase</fullName>
        <ecNumber evidence="6">2.7.1.23</ecNumber>
    </recommendedName>
    <alternativeName>
        <fullName evidence="6">ATP-dependent NAD kinase</fullName>
    </alternativeName>
</protein>
<feature type="binding site" evidence="6">
    <location>
        <begin position="191"/>
        <end position="196"/>
    </location>
    <ligand>
        <name>NAD(+)</name>
        <dbReference type="ChEBI" id="CHEBI:57540"/>
    </ligand>
</feature>
<evidence type="ECO:0000256" key="4">
    <source>
        <dbReference type="ARBA" id="ARBA00023027"/>
    </source>
</evidence>
<dbReference type="Gene3D" id="3.40.50.10330">
    <property type="entry name" value="Probable inorganic polyphosphate/atp-NAD kinase, domain 1"/>
    <property type="match status" value="1"/>
</dbReference>
<dbReference type="Proteomes" id="UP001434737">
    <property type="component" value="Chromosome"/>
</dbReference>
<dbReference type="InterPro" id="IPR017438">
    <property type="entry name" value="ATP-NAD_kinase_N"/>
</dbReference>
<comment type="subcellular location">
    <subcellularLocation>
        <location evidence="6">Cytoplasm</location>
    </subcellularLocation>
</comment>
<dbReference type="Pfam" id="PF01513">
    <property type="entry name" value="NAD_kinase"/>
    <property type="match status" value="1"/>
</dbReference>
<keyword evidence="8" id="KW-1185">Reference proteome</keyword>
<accession>A0ABZ3F6Y3</accession>
<proteinExistence type="inferred from homology"/>
<comment type="caution">
    <text evidence="6">Lacks conserved residue(s) required for the propagation of feature annotation.</text>
</comment>
<keyword evidence="6" id="KW-0547">Nucleotide-binding</keyword>
<dbReference type="Gene3D" id="2.60.200.30">
    <property type="entry name" value="Probable inorganic polyphosphate/atp-NAD kinase, domain 2"/>
    <property type="match status" value="1"/>
</dbReference>
<evidence type="ECO:0000256" key="6">
    <source>
        <dbReference type="HAMAP-Rule" id="MF_00361"/>
    </source>
</evidence>
<evidence type="ECO:0000256" key="1">
    <source>
        <dbReference type="ARBA" id="ARBA00022679"/>
    </source>
</evidence>
<feature type="binding site" evidence="6">
    <location>
        <position position="247"/>
    </location>
    <ligand>
        <name>NAD(+)</name>
        <dbReference type="ChEBI" id="CHEBI:57540"/>
    </ligand>
</feature>
<keyword evidence="2 6" id="KW-0418">Kinase</keyword>
<dbReference type="PANTHER" id="PTHR20275">
    <property type="entry name" value="NAD KINASE"/>
    <property type="match status" value="1"/>
</dbReference>
<evidence type="ECO:0000313" key="8">
    <source>
        <dbReference type="Proteomes" id="UP001434737"/>
    </source>
</evidence>
<dbReference type="PANTHER" id="PTHR20275:SF0">
    <property type="entry name" value="NAD KINASE"/>
    <property type="match status" value="1"/>
</dbReference>